<name>A0A8S3A5F9_9BILA</name>
<protein>
    <submittedName>
        <fullName evidence="1">Uncharacterized protein</fullName>
    </submittedName>
</protein>
<feature type="non-terminal residue" evidence="1">
    <location>
        <position position="1"/>
    </location>
</feature>
<dbReference type="AlphaFoldDB" id="A0A8S3A5F9"/>
<gene>
    <name evidence="1" type="ORF">SRO942_LOCUS50894</name>
</gene>
<evidence type="ECO:0000313" key="1">
    <source>
        <dbReference type="EMBL" id="CAF4672064.1"/>
    </source>
</evidence>
<sequence>LSTLVQLSMTAMTKVQFSHTAPEWRTASCGLNLE</sequence>
<organism evidence="1 2">
    <name type="scientific">Didymodactylos carnosus</name>
    <dbReference type="NCBI Taxonomy" id="1234261"/>
    <lineage>
        <taxon>Eukaryota</taxon>
        <taxon>Metazoa</taxon>
        <taxon>Spiralia</taxon>
        <taxon>Gnathifera</taxon>
        <taxon>Rotifera</taxon>
        <taxon>Eurotatoria</taxon>
        <taxon>Bdelloidea</taxon>
        <taxon>Philodinida</taxon>
        <taxon>Philodinidae</taxon>
        <taxon>Didymodactylos</taxon>
    </lineage>
</organism>
<proteinExistence type="predicted"/>
<comment type="caution">
    <text evidence="1">The sequence shown here is derived from an EMBL/GenBank/DDBJ whole genome shotgun (WGS) entry which is preliminary data.</text>
</comment>
<dbReference type="EMBL" id="CAJOBC010150497">
    <property type="protein sequence ID" value="CAF4672064.1"/>
    <property type="molecule type" value="Genomic_DNA"/>
</dbReference>
<feature type="non-terminal residue" evidence="1">
    <location>
        <position position="34"/>
    </location>
</feature>
<accession>A0A8S3A5F9</accession>
<reference evidence="1" key="1">
    <citation type="submission" date="2021-02" db="EMBL/GenBank/DDBJ databases">
        <authorList>
            <person name="Nowell W R."/>
        </authorList>
    </citation>
    <scope>NUCLEOTIDE SEQUENCE</scope>
</reference>
<dbReference type="Proteomes" id="UP000681722">
    <property type="component" value="Unassembled WGS sequence"/>
</dbReference>
<evidence type="ECO:0000313" key="2">
    <source>
        <dbReference type="Proteomes" id="UP000681722"/>
    </source>
</evidence>